<organism evidence="4 5">
    <name type="scientific">Coffea arabica</name>
    <name type="common">Arabian coffee</name>
    <dbReference type="NCBI Taxonomy" id="13443"/>
    <lineage>
        <taxon>Eukaryota</taxon>
        <taxon>Viridiplantae</taxon>
        <taxon>Streptophyta</taxon>
        <taxon>Embryophyta</taxon>
        <taxon>Tracheophyta</taxon>
        <taxon>Spermatophyta</taxon>
        <taxon>Magnoliopsida</taxon>
        <taxon>eudicotyledons</taxon>
        <taxon>Gunneridae</taxon>
        <taxon>Pentapetalae</taxon>
        <taxon>asterids</taxon>
        <taxon>lamiids</taxon>
        <taxon>Gentianales</taxon>
        <taxon>Rubiaceae</taxon>
        <taxon>Ixoroideae</taxon>
        <taxon>Gardenieae complex</taxon>
        <taxon>Bertiereae - Coffeeae clade</taxon>
        <taxon>Coffeeae</taxon>
        <taxon>Coffea</taxon>
    </lineage>
</organism>
<dbReference type="PANTHER" id="PTHR47068:SF3">
    <property type="entry name" value="ZINC FINGER PROTEIN ZAT1-LIKE"/>
    <property type="match status" value="1"/>
</dbReference>
<evidence type="ECO:0000313" key="5">
    <source>
        <dbReference type="RefSeq" id="XP_027082637.1"/>
    </source>
</evidence>
<dbReference type="Pfam" id="PF13912">
    <property type="entry name" value="zf-C2H2_6"/>
    <property type="match status" value="3"/>
</dbReference>
<dbReference type="AlphaFoldDB" id="A0A6P6TXP3"/>
<feature type="domain" description="C2H2-type" evidence="3">
    <location>
        <begin position="187"/>
        <end position="214"/>
    </location>
</feature>
<protein>
    <recommendedName>
        <fullName evidence="3">C2H2-type domain-containing protein</fullName>
    </recommendedName>
</protein>
<proteinExistence type="predicted"/>
<dbReference type="PROSITE" id="PS50157">
    <property type="entry name" value="ZINC_FINGER_C2H2_2"/>
    <property type="match status" value="2"/>
</dbReference>
<gene>
    <name evidence="5" type="primary">LOC113704972</name>
</gene>
<reference evidence="4" key="1">
    <citation type="journal article" date="2025" name="Foods">
        <title>Unveiling the Microbial Signatures of Arabica Coffee Cherries: Insights into Ripeness Specific Diversity, Functional Traits, and Implications for Quality and Safety.</title>
        <authorList>
            <consortium name="RefSeq"/>
            <person name="Tenea G.N."/>
            <person name="Cifuentes V."/>
            <person name="Reyes P."/>
            <person name="Cevallos-Vallejos M."/>
        </authorList>
    </citation>
    <scope>NUCLEOTIDE SEQUENCE [LARGE SCALE GENOMIC DNA]</scope>
</reference>
<name>A0A6P6TXP3_COFAR</name>
<dbReference type="SUPFAM" id="SSF57667">
    <property type="entry name" value="beta-beta-alpha zinc fingers"/>
    <property type="match status" value="2"/>
</dbReference>
<dbReference type="Proteomes" id="UP001652660">
    <property type="component" value="Chromosome 8e"/>
</dbReference>
<feature type="region of interest" description="Disordered" evidence="2">
    <location>
        <begin position="386"/>
        <end position="417"/>
    </location>
</feature>
<feature type="region of interest" description="Disordered" evidence="2">
    <location>
        <begin position="245"/>
        <end position="276"/>
    </location>
</feature>
<reference evidence="5" key="2">
    <citation type="submission" date="2025-08" db="UniProtKB">
        <authorList>
            <consortium name="RefSeq"/>
        </authorList>
    </citation>
    <scope>IDENTIFICATION</scope>
    <source>
        <tissue evidence="5">Leaves</tissue>
    </source>
</reference>
<dbReference type="InterPro" id="IPR036236">
    <property type="entry name" value="Znf_C2H2_sf"/>
</dbReference>
<dbReference type="GO" id="GO:0008270">
    <property type="term" value="F:zinc ion binding"/>
    <property type="evidence" value="ECO:0007669"/>
    <property type="project" value="UniProtKB-KW"/>
</dbReference>
<dbReference type="OrthoDB" id="6077919at2759"/>
<dbReference type="PANTHER" id="PTHR47068">
    <property type="entry name" value="OS02G0659100 PROTEIN"/>
    <property type="match status" value="1"/>
</dbReference>
<dbReference type="RefSeq" id="XP_027082637.1">
    <property type="nucleotide sequence ID" value="XM_027226836.2"/>
</dbReference>
<dbReference type="InterPro" id="IPR013087">
    <property type="entry name" value="Znf_C2H2_type"/>
</dbReference>
<dbReference type="GeneID" id="113704972"/>
<evidence type="ECO:0000256" key="1">
    <source>
        <dbReference type="PROSITE-ProRule" id="PRU00042"/>
    </source>
</evidence>
<keyword evidence="1" id="KW-0863">Zinc-finger</keyword>
<evidence type="ECO:0000259" key="3">
    <source>
        <dbReference type="PROSITE" id="PS50157"/>
    </source>
</evidence>
<sequence>MGMAEDHVGQLQEPTFKHFCRVCKRGFGCAGALGGHMRSHAVGDVRMHQSSRDQEIGTSGFMRSNKGEGGSKHSYFLRTNSTNRFTGACRAGEDLQEFNNKRAFTRSAFHDERGKFSSSVSSSESEVEEMMLKSARAKSKNYEDRHCAASSEEEDLANCLVMLSNESFVQSDKEQENTDKHVEKGMFQCKACKKVFSSHQALGGHRASHKKVKGCYAARFNSSTNLNDQDNDNNYEDAFYQHEEHLAPSENSSEPGLDLDFSPHHDHLPKNTTLSKRKSKAHQCSICQRVFSSGQALGGHKRCHWLTSNLPDNTIIQNLLEFQFDSQQLFKKPMLKKPEPPPLDLNFPPLLNNAVDNLHMNSADDALNYEAPARIFLQLWGNEEADNNTSNNNHQQKYTTKSVVRGSLHDEDERAKEDGYRAEHIAKLSNLKDMNLDGGSSRWLQVGIASTTDITATP</sequence>
<keyword evidence="1" id="KW-0862">Zinc</keyword>
<evidence type="ECO:0000313" key="4">
    <source>
        <dbReference type="Proteomes" id="UP001652660"/>
    </source>
</evidence>
<keyword evidence="1" id="KW-0479">Metal-binding</keyword>
<keyword evidence="4" id="KW-1185">Reference proteome</keyword>
<dbReference type="PROSITE" id="PS00028">
    <property type="entry name" value="ZINC_FINGER_C2H2_1"/>
    <property type="match status" value="3"/>
</dbReference>
<feature type="compositionally biased region" description="Basic and acidic residues" evidence="2">
    <location>
        <begin position="407"/>
        <end position="417"/>
    </location>
</feature>
<accession>A0A6P6TXP3</accession>
<dbReference type="SMART" id="SM00355">
    <property type="entry name" value="ZnF_C2H2"/>
    <property type="match status" value="3"/>
</dbReference>
<evidence type="ECO:0000256" key="2">
    <source>
        <dbReference type="SAM" id="MobiDB-lite"/>
    </source>
</evidence>
<feature type="domain" description="C2H2-type" evidence="3">
    <location>
        <begin position="282"/>
        <end position="304"/>
    </location>
</feature>